<keyword evidence="4" id="KW-1003">Cell membrane</keyword>
<feature type="transmembrane region" description="Helical" evidence="11">
    <location>
        <begin position="160"/>
        <end position="181"/>
    </location>
</feature>
<evidence type="ECO:0000256" key="1">
    <source>
        <dbReference type="ARBA" id="ARBA00004651"/>
    </source>
</evidence>
<evidence type="ECO:0000313" key="12">
    <source>
        <dbReference type="Proteomes" id="UP000038040"/>
    </source>
</evidence>
<keyword evidence="7 11" id="KW-1133">Transmembrane helix</keyword>
<dbReference type="PANTHER" id="PTHR21522">
    <property type="entry name" value="PROTON CHANNEL OTOP"/>
    <property type="match status" value="1"/>
</dbReference>
<evidence type="ECO:0000256" key="2">
    <source>
        <dbReference type="ARBA" id="ARBA00006513"/>
    </source>
</evidence>
<dbReference type="PANTHER" id="PTHR21522:SF32">
    <property type="entry name" value="OTOPETRIN-2"/>
    <property type="match status" value="1"/>
</dbReference>
<evidence type="ECO:0000256" key="10">
    <source>
        <dbReference type="ARBA" id="ARBA00023303"/>
    </source>
</evidence>
<name>A0A0N4U6R0_DRAME</name>
<feature type="transmembrane region" description="Helical" evidence="11">
    <location>
        <begin position="7"/>
        <end position="26"/>
    </location>
</feature>
<dbReference type="WBParaSite" id="DME_0000262601-mRNA-1">
    <property type="protein sequence ID" value="DME_0000262601-mRNA-1"/>
    <property type="gene ID" value="DME_0000262601"/>
</dbReference>
<keyword evidence="5 11" id="KW-0812">Transmembrane</keyword>
<feature type="transmembrane region" description="Helical" evidence="11">
    <location>
        <begin position="214"/>
        <end position="247"/>
    </location>
</feature>
<sequence>LFAMFTCFYALIIFIIGLVLELSNILDDQPSMVFSIFMYGGSVAFFLYCHVVLMKSRISRNMVNGIRRATINDEKLQYEDTQSYPTGSLYIRLGCIVFGIFGVVNYGLILTVCILENQTGGNNCNTCTIISVSLAIIFIFIQMHFVFCNSKIKVYGSVKIARLGLMHLVATNLWTWIRYILIEEKTTTTELGHANFGSNLIKILHEIEKKDYKIIKFLLCVYVCMYTCVVEYALICAGMTIVFWINLAKGTNEYRKHKRHKPGIISVDCSRTSTGLFLGFAIISFTLICIAIFNTYIYHHESEFLANAIFFSADGIVLLSSLIAIIFAFFRLKDLNYKKKKADIDESSELLDRILLVVGLVGQLIFSIGGIISLLNSMNFNYMIIVLIAIQFLRFFQVVLQSALLLIGSKLQAASPESQFNKPGKQVITFLLICNIALFIMNTFEAQKAGVTENIVRYFGSKAWALLVRGCSPLTIFYRFHSSACFAEIWKHAFKSASGEF</sequence>
<dbReference type="GO" id="GO:0005886">
    <property type="term" value="C:plasma membrane"/>
    <property type="evidence" value="ECO:0007669"/>
    <property type="project" value="UniProtKB-SubCell"/>
</dbReference>
<dbReference type="InterPro" id="IPR004878">
    <property type="entry name" value="Otopetrin"/>
</dbReference>
<feature type="transmembrane region" description="Helical" evidence="11">
    <location>
        <begin position="304"/>
        <end position="330"/>
    </location>
</feature>
<feature type="transmembrane region" description="Helical" evidence="11">
    <location>
        <begin position="276"/>
        <end position="298"/>
    </location>
</feature>
<keyword evidence="6" id="KW-0375">Hydrogen ion transport</keyword>
<comment type="similarity">
    <text evidence="2">Belongs to the otopetrin family.</text>
</comment>
<evidence type="ECO:0000256" key="7">
    <source>
        <dbReference type="ARBA" id="ARBA00022989"/>
    </source>
</evidence>
<feature type="transmembrane region" description="Helical" evidence="11">
    <location>
        <begin position="380"/>
        <end position="407"/>
    </location>
</feature>
<feature type="transmembrane region" description="Helical" evidence="11">
    <location>
        <begin position="350"/>
        <end position="374"/>
    </location>
</feature>
<feature type="transmembrane region" description="Helical" evidence="11">
    <location>
        <begin position="32"/>
        <end position="53"/>
    </location>
</feature>
<keyword evidence="8" id="KW-0406">Ion transport</keyword>
<dbReference type="AlphaFoldDB" id="A0A0N4U6R0"/>
<evidence type="ECO:0000256" key="6">
    <source>
        <dbReference type="ARBA" id="ARBA00022781"/>
    </source>
</evidence>
<protein>
    <submittedName>
        <fullName evidence="13">Otopetrin-2</fullName>
    </submittedName>
</protein>
<evidence type="ECO:0000313" key="13">
    <source>
        <dbReference type="WBParaSite" id="DME_0000262601-mRNA-1"/>
    </source>
</evidence>
<dbReference type="GO" id="GO:0015252">
    <property type="term" value="F:proton channel activity"/>
    <property type="evidence" value="ECO:0007669"/>
    <property type="project" value="InterPro"/>
</dbReference>
<dbReference type="Pfam" id="PF03189">
    <property type="entry name" value="Otopetrin"/>
    <property type="match status" value="2"/>
</dbReference>
<keyword evidence="9 11" id="KW-0472">Membrane</keyword>
<dbReference type="Proteomes" id="UP000038040">
    <property type="component" value="Unplaced"/>
</dbReference>
<keyword evidence="3" id="KW-0813">Transport</keyword>
<evidence type="ECO:0000256" key="8">
    <source>
        <dbReference type="ARBA" id="ARBA00023065"/>
    </source>
</evidence>
<proteinExistence type="inferred from homology"/>
<organism evidence="12 13">
    <name type="scientific">Dracunculus medinensis</name>
    <name type="common">Guinea worm</name>
    <dbReference type="NCBI Taxonomy" id="318479"/>
    <lineage>
        <taxon>Eukaryota</taxon>
        <taxon>Metazoa</taxon>
        <taxon>Ecdysozoa</taxon>
        <taxon>Nematoda</taxon>
        <taxon>Chromadorea</taxon>
        <taxon>Rhabditida</taxon>
        <taxon>Spirurina</taxon>
        <taxon>Dracunculoidea</taxon>
        <taxon>Dracunculidae</taxon>
        <taxon>Dracunculus</taxon>
    </lineage>
</organism>
<evidence type="ECO:0000256" key="11">
    <source>
        <dbReference type="SAM" id="Phobius"/>
    </source>
</evidence>
<evidence type="ECO:0000256" key="5">
    <source>
        <dbReference type="ARBA" id="ARBA00022692"/>
    </source>
</evidence>
<feature type="transmembrane region" description="Helical" evidence="11">
    <location>
        <begin position="129"/>
        <end position="148"/>
    </location>
</feature>
<evidence type="ECO:0000256" key="4">
    <source>
        <dbReference type="ARBA" id="ARBA00022475"/>
    </source>
</evidence>
<comment type="subcellular location">
    <subcellularLocation>
        <location evidence="1">Cell membrane</location>
        <topology evidence="1">Multi-pass membrane protein</topology>
    </subcellularLocation>
</comment>
<accession>A0A0N4U6R0</accession>
<feature type="transmembrane region" description="Helical" evidence="11">
    <location>
        <begin position="427"/>
        <end position="444"/>
    </location>
</feature>
<evidence type="ECO:0000256" key="3">
    <source>
        <dbReference type="ARBA" id="ARBA00022448"/>
    </source>
</evidence>
<keyword evidence="10" id="KW-0407">Ion channel</keyword>
<reference evidence="13" key="1">
    <citation type="submission" date="2017-02" db="UniProtKB">
        <authorList>
            <consortium name="WormBaseParasite"/>
        </authorList>
    </citation>
    <scope>IDENTIFICATION</scope>
</reference>
<evidence type="ECO:0000256" key="9">
    <source>
        <dbReference type="ARBA" id="ARBA00023136"/>
    </source>
</evidence>
<feature type="transmembrane region" description="Helical" evidence="11">
    <location>
        <begin position="89"/>
        <end position="109"/>
    </location>
</feature>